<dbReference type="RefSeq" id="XP_014261251.1">
    <property type="nucleotide sequence ID" value="XM_014405765.2"/>
</dbReference>
<dbReference type="AlphaFoldDB" id="A0A8I6SAL4"/>
<feature type="region of interest" description="Disordered" evidence="2">
    <location>
        <begin position="758"/>
        <end position="802"/>
    </location>
</feature>
<evidence type="ECO:0000256" key="2">
    <source>
        <dbReference type="SAM" id="MobiDB-lite"/>
    </source>
</evidence>
<reference evidence="3" key="1">
    <citation type="submission" date="2022-01" db="UniProtKB">
        <authorList>
            <consortium name="EnsemblMetazoa"/>
        </authorList>
    </citation>
    <scope>IDENTIFICATION</scope>
</reference>
<dbReference type="OMA" id="YNCRRIN"/>
<dbReference type="Proteomes" id="UP000494040">
    <property type="component" value="Unassembled WGS sequence"/>
</dbReference>
<evidence type="ECO:0000313" key="4">
    <source>
        <dbReference type="Proteomes" id="UP000494040"/>
    </source>
</evidence>
<feature type="compositionally biased region" description="Polar residues" evidence="2">
    <location>
        <begin position="780"/>
        <end position="789"/>
    </location>
</feature>
<keyword evidence="4" id="KW-1185">Reference proteome</keyword>
<evidence type="ECO:0000256" key="1">
    <source>
        <dbReference type="SAM" id="Coils"/>
    </source>
</evidence>
<feature type="region of interest" description="Disordered" evidence="2">
    <location>
        <begin position="712"/>
        <end position="733"/>
    </location>
</feature>
<feature type="coiled-coil region" evidence="1">
    <location>
        <begin position="189"/>
        <end position="304"/>
    </location>
</feature>
<dbReference type="OrthoDB" id="10367659at2759"/>
<dbReference type="GeneID" id="106673603"/>
<name>A0A8I6SAL4_CIMLE</name>
<protein>
    <submittedName>
        <fullName evidence="3">Uncharacterized protein</fullName>
    </submittedName>
</protein>
<accession>A0A8I6SAL4</accession>
<feature type="coiled-coil region" evidence="1">
    <location>
        <begin position="497"/>
        <end position="563"/>
    </location>
</feature>
<keyword evidence="1" id="KW-0175">Coiled coil</keyword>
<dbReference type="KEGG" id="clec:106673603"/>
<sequence length="820" mass="94574">MYEEEDHINSSMSDTLSTLQSSLESIEQRIKAKMGEARSLAQVTAKQLDNMRDLQGKCEAELHALENLPKAKQAAMERYNEGCEQLSNLQAKQIEINDVLDRSMHAYDSNYMLVENVKGGFEERAEYNQKCRIAFNKDVEDMEAVCCATNAMLKQNFSEKKTLLAGLKDADSSDDESLCEEIKMFDMQIGKSSCKLENLERTLSEMKKQWETTKMKSESIKSAMDEENARFALNLEEWNITWKKEDEKLKEINRELEEKLTSIDQLKSTRNNITNRLATERRLFSSLQQELNYLKSEETRLKEEFGKIARVKSDLAETSVFLDEKKTLIDELKTERAATVDNFNSLCEEESRLSARLSKCRAAISMKKTDLERLQLEMGDLEGLISKKAEGVEDLKRRTNERRNLISQNQASLKKKIAEQQLLIYNNNNTTTSKEKLIKELIKELKLLKIDFVKKEKSVNRSSEELRKIEIQAEKQKCVQIEIDMYYEIYNKKMDEKVELEKEIVAVKGLKNEIERKRKLIECISEEKQKIVQLNNDLLQEEITRLHNLKDELTVKIERQKENISVSQYEFFSVRSELKDIKQDLSIVNAITDLASCENSLFKSFLYWAQTTAGIVKQTKPSSSQSTTKSQLKINFQTSLPSKYVEQVSTVDEVLDMELDDDEDPSILLPSPQPVVKKFASQQPVSSCMSNSPITHKSEIKTYKFFTSRSNNRGELGSNYKEEDMELDSSQQTKDKFTESLALKSALKTTSPFSFLQSEADSSLSFTPDKVTETRRKPRSSQATQNQPSKPKAKRVRFTKRNQAERVKSLIDFIYEDSKK</sequence>
<evidence type="ECO:0000313" key="3">
    <source>
        <dbReference type="EnsemblMetazoa" id="XP_014261251.1"/>
    </source>
</evidence>
<dbReference type="EnsemblMetazoa" id="XM_014405765.2">
    <property type="protein sequence ID" value="XP_014261251.1"/>
    <property type="gene ID" value="LOC106673603"/>
</dbReference>
<organism evidence="3 4">
    <name type="scientific">Cimex lectularius</name>
    <name type="common">Bed bug</name>
    <name type="synonym">Acanthia lectularia</name>
    <dbReference type="NCBI Taxonomy" id="79782"/>
    <lineage>
        <taxon>Eukaryota</taxon>
        <taxon>Metazoa</taxon>
        <taxon>Ecdysozoa</taxon>
        <taxon>Arthropoda</taxon>
        <taxon>Hexapoda</taxon>
        <taxon>Insecta</taxon>
        <taxon>Pterygota</taxon>
        <taxon>Neoptera</taxon>
        <taxon>Paraneoptera</taxon>
        <taxon>Hemiptera</taxon>
        <taxon>Heteroptera</taxon>
        <taxon>Panheteroptera</taxon>
        <taxon>Cimicomorpha</taxon>
        <taxon>Cimicidae</taxon>
        <taxon>Cimex</taxon>
    </lineage>
</organism>
<feature type="compositionally biased region" description="Basic residues" evidence="2">
    <location>
        <begin position="791"/>
        <end position="800"/>
    </location>
</feature>
<proteinExistence type="predicted"/>